<feature type="region of interest" description="Disordered" evidence="5">
    <location>
        <begin position="223"/>
        <end position="246"/>
    </location>
</feature>
<accession>A0A6A6HU15</accession>
<feature type="compositionally biased region" description="Low complexity" evidence="5">
    <location>
        <begin position="120"/>
        <end position="150"/>
    </location>
</feature>
<keyword evidence="3 6" id="KW-1133">Transmembrane helix</keyword>
<evidence type="ECO:0008006" key="9">
    <source>
        <dbReference type="Google" id="ProtNLM"/>
    </source>
</evidence>
<dbReference type="EMBL" id="ML987210">
    <property type="protein sequence ID" value="KAF2241665.1"/>
    <property type="molecule type" value="Genomic_DNA"/>
</dbReference>
<evidence type="ECO:0000256" key="4">
    <source>
        <dbReference type="ARBA" id="ARBA00023136"/>
    </source>
</evidence>
<keyword evidence="4 6" id="KW-0472">Membrane</keyword>
<keyword evidence="2 6" id="KW-0812">Transmembrane</keyword>
<evidence type="ECO:0000256" key="6">
    <source>
        <dbReference type="SAM" id="Phobius"/>
    </source>
</evidence>
<proteinExistence type="predicted"/>
<dbReference type="Pfam" id="PF03229">
    <property type="entry name" value="Alpha_GJ"/>
    <property type="match status" value="1"/>
</dbReference>
<dbReference type="PANTHER" id="PTHR15549">
    <property type="entry name" value="PAIRED IMMUNOGLOBULIN-LIKE TYPE 2 RECEPTOR"/>
    <property type="match status" value="1"/>
</dbReference>
<dbReference type="InterPro" id="IPR051694">
    <property type="entry name" value="Immunoregulatory_rcpt-like"/>
</dbReference>
<feature type="transmembrane region" description="Helical" evidence="6">
    <location>
        <begin position="154"/>
        <end position="177"/>
    </location>
</feature>
<feature type="region of interest" description="Disordered" evidence="5">
    <location>
        <begin position="114"/>
        <end position="150"/>
    </location>
</feature>
<evidence type="ECO:0000256" key="3">
    <source>
        <dbReference type="ARBA" id="ARBA00022989"/>
    </source>
</evidence>
<evidence type="ECO:0000256" key="5">
    <source>
        <dbReference type="SAM" id="MobiDB-lite"/>
    </source>
</evidence>
<dbReference type="InterPro" id="IPR004913">
    <property type="entry name" value="Herpes_gJ"/>
</dbReference>
<dbReference type="RefSeq" id="XP_033676669.1">
    <property type="nucleotide sequence ID" value="XM_033836002.1"/>
</dbReference>
<reference evidence="7" key="1">
    <citation type="journal article" date="2020" name="Stud. Mycol.">
        <title>101 Dothideomycetes genomes: a test case for predicting lifestyles and emergence of pathogens.</title>
        <authorList>
            <person name="Haridas S."/>
            <person name="Albert R."/>
            <person name="Binder M."/>
            <person name="Bloem J."/>
            <person name="Labutti K."/>
            <person name="Salamov A."/>
            <person name="Andreopoulos B."/>
            <person name="Baker S."/>
            <person name="Barry K."/>
            <person name="Bills G."/>
            <person name="Bluhm B."/>
            <person name="Cannon C."/>
            <person name="Castanera R."/>
            <person name="Culley D."/>
            <person name="Daum C."/>
            <person name="Ezra D."/>
            <person name="Gonzalez J."/>
            <person name="Henrissat B."/>
            <person name="Kuo A."/>
            <person name="Liang C."/>
            <person name="Lipzen A."/>
            <person name="Lutzoni F."/>
            <person name="Magnuson J."/>
            <person name="Mondo S."/>
            <person name="Nolan M."/>
            <person name="Ohm R."/>
            <person name="Pangilinan J."/>
            <person name="Park H.-J."/>
            <person name="Ramirez L."/>
            <person name="Alfaro M."/>
            <person name="Sun H."/>
            <person name="Tritt A."/>
            <person name="Yoshinaga Y."/>
            <person name="Zwiers L.-H."/>
            <person name="Turgeon B."/>
            <person name="Goodwin S."/>
            <person name="Spatafora J."/>
            <person name="Crous P."/>
            <person name="Grigoriev I."/>
        </authorList>
    </citation>
    <scope>NUCLEOTIDE SEQUENCE</scope>
    <source>
        <strain evidence="7">CBS 122368</strain>
    </source>
</reference>
<dbReference type="AlphaFoldDB" id="A0A6A6HU15"/>
<sequence length="246" mass="25805">MAINPGFAIRRNGSCLAGGYEVDCGQTRTPFRLCCPTGLECPSQQNFACCSPENISCTSALLPEPKCANATWDLFDNEGYFCCEHGLPGYNIRGTHGCASPGFVYSGGEESLSTVQAGQPSASSSTVSATSSNTSPPAATNTPSTGGSSTPTGAIVGGVLGGIAAISILVVGAWCILRRKRQQRQETPYLLSQRHDLSSRELAMKHHLDADQAIHEADNRAARYAPTGELPAPQHPTELPAHGARS</sequence>
<evidence type="ECO:0000256" key="2">
    <source>
        <dbReference type="ARBA" id="ARBA00022692"/>
    </source>
</evidence>
<dbReference type="GO" id="GO:0071944">
    <property type="term" value="C:cell periphery"/>
    <property type="evidence" value="ECO:0007669"/>
    <property type="project" value="UniProtKB-ARBA"/>
</dbReference>
<organism evidence="7 8">
    <name type="scientific">Trematosphaeria pertusa</name>
    <dbReference type="NCBI Taxonomy" id="390896"/>
    <lineage>
        <taxon>Eukaryota</taxon>
        <taxon>Fungi</taxon>
        <taxon>Dikarya</taxon>
        <taxon>Ascomycota</taxon>
        <taxon>Pezizomycotina</taxon>
        <taxon>Dothideomycetes</taxon>
        <taxon>Pleosporomycetidae</taxon>
        <taxon>Pleosporales</taxon>
        <taxon>Massarineae</taxon>
        <taxon>Trematosphaeriaceae</taxon>
        <taxon>Trematosphaeria</taxon>
    </lineage>
</organism>
<gene>
    <name evidence="7" type="ORF">BU26DRAFT_610545</name>
</gene>
<evidence type="ECO:0000256" key="1">
    <source>
        <dbReference type="ARBA" id="ARBA00004167"/>
    </source>
</evidence>
<dbReference type="CDD" id="cd12087">
    <property type="entry name" value="TM_EGFR-like"/>
    <property type="match status" value="1"/>
</dbReference>
<keyword evidence="8" id="KW-1185">Reference proteome</keyword>
<dbReference type="GO" id="GO:0016020">
    <property type="term" value="C:membrane"/>
    <property type="evidence" value="ECO:0007669"/>
    <property type="project" value="UniProtKB-SubCell"/>
</dbReference>
<dbReference type="Proteomes" id="UP000800094">
    <property type="component" value="Unassembled WGS sequence"/>
</dbReference>
<evidence type="ECO:0000313" key="7">
    <source>
        <dbReference type="EMBL" id="KAF2241665.1"/>
    </source>
</evidence>
<protein>
    <recommendedName>
        <fullName evidence="9">Mid2 domain-containing protein</fullName>
    </recommendedName>
</protein>
<evidence type="ECO:0000313" key="8">
    <source>
        <dbReference type="Proteomes" id="UP000800094"/>
    </source>
</evidence>
<dbReference type="GeneID" id="54589332"/>
<dbReference type="OrthoDB" id="4779287at2759"/>
<comment type="subcellular location">
    <subcellularLocation>
        <location evidence="1">Membrane</location>
        <topology evidence="1">Single-pass membrane protein</topology>
    </subcellularLocation>
</comment>
<name>A0A6A6HU15_9PLEO</name>